<dbReference type="Pfam" id="PF03704">
    <property type="entry name" value="BTAD"/>
    <property type="match status" value="1"/>
</dbReference>
<evidence type="ECO:0000259" key="6">
    <source>
        <dbReference type="SMART" id="SM01043"/>
    </source>
</evidence>
<dbReference type="GO" id="GO:0003677">
    <property type="term" value="F:DNA binding"/>
    <property type="evidence" value="ECO:0007669"/>
    <property type="project" value="UniProtKB-KW"/>
</dbReference>
<keyword evidence="3 7" id="KW-0238">DNA-binding</keyword>
<dbReference type="InterPro" id="IPR005158">
    <property type="entry name" value="BTAD"/>
</dbReference>
<sequence length="602" mass="65186">MNGHSAQTSARIAFRVLGPLEVDGPDREPLDVCGGKPATVLTLLLLHRNAWVSTDQLIEAVWAGLDVPASAQRNLKTYVWQLRRALPGDRIESRPGAYRVHVRPGELDADLAADLSDQARKLLLAGNSAAAAANLVEQALGLWRGCPYDGLTGDATSAVERLTELHRSLREDLADAHLDLGRSADAISLLRALTDEDPLRELTWTKLLAALRRTGRRHDALAAYQRARTALVRELGIEPGAELTALHQAILNDDAPAEAPLHQQPTTTDAVRSDLPARIAGFVGRGAELAAVANLDMAAGVQVVTIDGMPGIGKTAFALEAAATITRPDGKFYLDLRTHRDRPIDTFDALGELIHAAAPSSSLPSTTAGRAACWRSLGLRILLVLDDVADAEQVRQLLPNTPGSVVLVISRPRLAGLDRDAAITLDVLADADAARLTDSEPILRCCAGHPAALRRLAERVRNREPWTAARLTARLDDRTAPGRELADVHALFEASYRALSEPVRRIYRLLGLTPQFDVRRAARLTGLDQQEVEPMVDELLDRHLVAEPAPGRFALHPLVRDHAHRLLLATESDDDIDAASARVRVTRGADLELVSPEDPRVA</sequence>
<evidence type="ECO:0000313" key="7">
    <source>
        <dbReference type="EMBL" id="TDO50645.1"/>
    </source>
</evidence>
<gene>
    <name evidence="7" type="ORF">EV643_104138</name>
</gene>
<keyword evidence="2" id="KW-0805">Transcription regulation</keyword>
<dbReference type="AlphaFoldDB" id="A0A4R6KMT1"/>
<evidence type="ECO:0000256" key="1">
    <source>
        <dbReference type="ARBA" id="ARBA00005820"/>
    </source>
</evidence>
<dbReference type="Gene3D" id="1.10.10.10">
    <property type="entry name" value="Winged helix-like DNA-binding domain superfamily/Winged helix DNA-binding domain"/>
    <property type="match status" value="1"/>
</dbReference>
<dbReference type="SUPFAM" id="SSF52540">
    <property type="entry name" value="P-loop containing nucleoside triphosphate hydrolases"/>
    <property type="match status" value="1"/>
</dbReference>
<dbReference type="SMART" id="SM00862">
    <property type="entry name" value="Trans_reg_C"/>
    <property type="match status" value="1"/>
</dbReference>
<evidence type="ECO:0000256" key="2">
    <source>
        <dbReference type="ARBA" id="ARBA00023015"/>
    </source>
</evidence>
<dbReference type="InterPro" id="IPR011990">
    <property type="entry name" value="TPR-like_helical_dom_sf"/>
</dbReference>
<dbReference type="GO" id="GO:0000160">
    <property type="term" value="P:phosphorelay signal transduction system"/>
    <property type="evidence" value="ECO:0007669"/>
    <property type="project" value="InterPro"/>
</dbReference>
<dbReference type="SUPFAM" id="SSF48452">
    <property type="entry name" value="TPR-like"/>
    <property type="match status" value="1"/>
</dbReference>
<comment type="caution">
    <text evidence="7">The sequence shown here is derived from an EMBL/GenBank/DDBJ whole genome shotgun (WGS) entry which is preliminary data.</text>
</comment>
<dbReference type="PANTHER" id="PTHR35807:SF1">
    <property type="entry name" value="TRANSCRIPTIONAL REGULATOR REDD"/>
    <property type="match status" value="1"/>
</dbReference>
<dbReference type="GO" id="GO:0006355">
    <property type="term" value="P:regulation of DNA-templated transcription"/>
    <property type="evidence" value="ECO:0007669"/>
    <property type="project" value="InterPro"/>
</dbReference>
<keyword evidence="4" id="KW-0804">Transcription</keyword>
<dbReference type="SMART" id="SM01043">
    <property type="entry name" value="BTAD"/>
    <property type="match status" value="1"/>
</dbReference>
<evidence type="ECO:0000259" key="5">
    <source>
        <dbReference type="SMART" id="SM00862"/>
    </source>
</evidence>
<accession>A0A4R6KMT1</accession>
<dbReference type="Gene3D" id="1.25.40.10">
    <property type="entry name" value="Tetratricopeptide repeat domain"/>
    <property type="match status" value="1"/>
</dbReference>
<dbReference type="PRINTS" id="PR00364">
    <property type="entry name" value="DISEASERSIST"/>
</dbReference>
<dbReference type="InterPro" id="IPR001867">
    <property type="entry name" value="OmpR/PhoB-type_DNA-bd"/>
</dbReference>
<organism evidence="7 8">
    <name type="scientific">Kribbella caucasensis</name>
    <dbReference type="NCBI Taxonomy" id="2512215"/>
    <lineage>
        <taxon>Bacteria</taxon>
        <taxon>Bacillati</taxon>
        <taxon>Actinomycetota</taxon>
        <taxon>Actinomycetes</taxon>
        <taxon>Propionibacteriales</taxon>
        <taxon>Kribbellaceae</taxon>
        <taxon>Kribbella</taxon>
    </lineage>
</organism>
<keyword evidence="8" id="KW-1185">Reference proteome</keyword>
<evidence type="ECO:0000313" key="8">
    <source>
        <dbReference type="Proteomes" id="UP000295388"/>
    </source>
</evidence>
<evidence type="ECO:0000256" key="4">
    <source>
        <dbReference type="ARBA" id="ARBA00023163"/>
    </source>
</evidence>
<dbReference type="EMBL" id="SNWQ01000004">
    <property type="protein sequence ID" value="TDO50645.1"/>
    <property type="molecule type" value="Genomic_DNA"/>
</dbReference>
<dbReference type="InterPro" id="IPR016032">
    <property type="entry name" value="Sig_transdc_resp-reg_C-effctor"/>
</dbReference>
<feature type="domain" description="OmpR/PhoB-type" evidence="5">
    <location>
        <begin position="27"/>
        <end position="100"/>
    </location>
</feature>
<dbReference type="Gene3D" id="3.40.50.300">
    <property type="entry name" value="P-loop containing nucleotide triphosphate hydrolases"/>
    <property type="match status" value="1"/>
</dbReference>
<dbReference type="InterPro" id="IPR051677">
    <property type="entry name" value="AfsR-DnrI-RedD_regulator"/>
</dbReference>
<name>A0A4R6KMT1_9ACTN</name>
<proteinExistence type="inferred from homology"/>
<dbReference type="RefSeq" id="WP_133799842.1">
    <property type="nucleotide sequence ID" value="NZ_SNWQ01000004.1"/>
</dbReference>
<comment type="similarity">
    <text evidence="1">Belongs to the AfsR/DnrI/RedD regulatory family.</text>
</comment>
<reference evidence="7 8" key="1">
    <citation type="submission" date="2019-03" db="EMBL/GenBank/DDBJ databases">
        <title>Genomic Encyclopedia of Type Strains, Phase III (KMG-III): the genomes of soil and plant-associated and newly described type strains.</title>
        <authorList>
            <person name="Whitman W."/>
        </authorList>
    </citation>
    <scope>NUCLEOTIDE SEQUENCE [LARGE SCALE GENOMIC DNA]</scope>
    <source>
        <strain evidence="7 8">VKM Ac-2527</strain>
    </source>
</reference>
<dbReference type="CDD" id="cd15831">
    <property type="entry name" value="BTAD"/>
    <property type="match status" value="1"/>
</dbReference>
<protein>
    <submittedName>
        <fullName evidence="7">DNA-binding SARP family transcriptional activator</fullName>
    </submittedName>
</protein>
<dbReference type="PANTHER" id="PTHR35807">
    <property type="entry name" value="TRANSCRIPTIONAL REGULATOR REDD-RELATED"/>
    <property type="match status" value="1"/>
</dbReference>
<dbReference type="Pfam" id="PF00486">
    <property type="entry name" value="Trans_reg_C"/>
    <property type="match status" value="1"/>
</dbReference>
<dbReference type="InterPro" id="IPR036388">
    <property type="entry name" value="WH-like_DNA-bd_sf"/>
</dbReference>
<dbReference type="SUPFAM" id="SSF46894">
    <property type="entry name" value="C-terminal effector domain of the bipartite response regulators"/>
    <property type="match status" value="1"/>
</dbReference>
<dbReference type="Proteomes" id="UP000295388">
    <property type="component" value="Unassembled WGS sequence"/>
</dbReference>
<feature type="domain" description="Bacterial transcriptional activator" evidence="6">
    <location>
        <begin position="107"/>
        <end position="251"/>
    </location>
</feature>
<dbReference type="InterPro" id="IPR027417">
    <property type="entry name" value="P-loop_NTPase"/>
</dbReference>
<dbReference type="OrthoDB" id="4326794at2"/>
<evidence type="ECO:0000256" key="3">
    <source>
        <dbReference type="ARBA" id="ARBA00023125"/>
    </source>
</evidence>